<comment type="caution">
    <text evidence="2">The sequence shown here is derived from an EMBL/GenBank/DDBJ whole genome shotgun (WGS) entry which is preliminary data.</text>
</comment>
<dbReference type="RefSeq" id="WP_190265541.1">
    <property type="nucleotide sequence ID" value="NZ_BAABAD010000003.1"/>
</dbReference>
<organism evidence="2 3">
    <name type="scientific">Gordonia hankookensis</name>
    <dbReference type="NCBI Taxonomy" id="589403"/>
    <lineage>
        <taxon>Bacteria</taxon>
        <taxon>Bacillati</taxon>
        <taxon>Actinomycetota</taxon>
        <taxon>Actinomycetes</taxon>
        <taxon>Mycobacteriales</taxon>
        <taxon>Gordoniaceae</taxon>
        <taxon>Gordonia</taxon>
    </lineage>
</organism>
<gene>
    <name evidence="2" type="ORF">IDF66_01925</name>
</gene>
<evidence type="ECO:0000256" key="1">
    <source>
        <dbReference type="SAM" id="MobiDB-lite"/>
    </source>
</evidence>
<accession>A0ABR7W7V4</accession>
<evidence type="ECO:0000313" key="2">
    <source>
        <dbReference type="EMBL" id="MBD1318328.1"/>
    </source>
</evidence>
<dbReference type="EMBL" id="JACWMS010000001">
    <property type="protein sequence ID" value="MBD1318328.1"/>
    <property type="molecule type" value="Genomic_DNA"/>
</dbReference>
<dbReference type="SUPFAM" id="SSF48619">
    <property type="entry name" value="Phospholipase A2, PLA2"/>
    <property type="match status" value="1"/>
</dbReference>
<dbReference type="InterPro" id="IPR036444">
    <property type="entry name" value="PLipase_A2_dom_sf"/>
</dbReference>
<dbReference type="Gene3D" id="1.20.90.10">
    <property type="entry name" value="Phospholipase A2 domain"/>
    <property type="match status" value="1"/>
</dbReference>
<protein>
    <recommendedName>
        <fullName evidence="4">Phospholipase A2</fullName>
    </recommendedName>
</protein>
<feature type="region of interest" description="Disordered" evidence="1">
    <location>
        <begin position="38"/>
        <end position="61"/>
    </location>
</feature>
<sequence length="221" mass="23827">MRNHRNDRPRGRRSLVILILIAAATTILGLGFGASDARSSSEADIPGTTRTALPPTPGDLATPAGRMVWDLTSGHPDRVARELPPEFTADLGYRPRVVAGYPVNPSGGCSSPVTLPRRFEVLCRSHDFGYDVLRYAAATGHPLGGWARVNLDRLLVDRMHASCTYPLCDAAATATEVALRLNTWRQYDGPPTAVESATQIVSSGVGRGWADLLDRRADTPQ</sequence>
<name>A0ABR7W7V4_9ACTN</name>
<dbReference type="Proteomes" id="UP000602395">
    <property type="component" value="Unassembled WGS sequence"/>
</dbReference>
<keyword evidence="3" id="KW-1185">Reference proteome</keyword>
<reference evidence="2 3" key="1">
    <citation type="submission" date="2020-09" db="EMBL/GenBank/DDBJ databases">
        <title>Novel species in genus Gordonia.</title>
        <authorList>
            <person name="Zhang G."/>
        </authorList>
    </citation>
    <scope>NUCLEOTIDE SEQUENCE [LARGE SCALE GENOMIC DNA]</scope>
    <source>
        <strain evidence="2 3">ON-33</strain>
    </source>
</reference>
<evidence type="ECO:0008006" key="4">
    <source>
        <dbReference type="Google" id="ProtNLM"/>
    </source>
</evidence>
<evidence type="ECO:0000313" key="3">
    <source>
        <dbReference type="Proteomes" id="UP000602395"/>
    </source>
</evidence>
<proteinExistence type="predicted"/>